<gene>
    <name evidence="4" type="ORF">EDD34_1013</name>
</gene>
<evidence type="ECO:0000313" key="5">
    <source>
        <dbReference type="Proteomes" id="UP000280501"/>
    </source>
</evidence>
<comment type="caution">
    <text evidence="4">The sequence shown here is derived from an EMBL/GenBank/DDBJ whole genome shotgun (WGS) entry which is preliminary data.</text>
</comment>
<dbReference type="EMBL" id="RKQZ01000001">
    <property type="protein sequence ID" value="RPF20422.1"/>
    <property type="molecule type" value="Genomic_DNA"/>
</dbReference>
<feature type="signal peptide" evidence="3">
    <location>
        <begin position="1"/>
        <end position="28"/>
    </location>
</feature>
<keyword evidence="2" id="KW-1133">Transmembrane helix</keyword>
<dbReference type="Proteomes" id="UP000280501">
    <property type="component" value="Unassembled WGS sequence"/>
</dbReference>
<protein>
    <recommendedName>
        <fullName evidence="6">LPXTG-motif cell wall-anchored protein</fullName>
    </recommendedName>
</protein>
<keyword evidence="3" id="KW-0732">Signal</keyword>
<dbReference type="RefSeq" id="WP_123813592.1">
    <property type="nucleotide sequence ID" value="NZ_RKQZ01000001.1"/>
</dbReference>
<feature type="region of interest" description="Disordered" evidence="1">
    <location>
        <begin position="119"/>
        <end position="180"/>
    </location>
</feature>
<accession>A0A3N4Z5C3</accession>
<keyword evidence="5" id="KW-1185">Reference proteome</keyword>
<feature type="transmembrane region" description="Helical" evidence="2">
    <location>
        <begin position="183"/>
        <end position="204"/>
    </location>
</feature>
<evidence type="ECO:0000313" key="4">
    <source>
        <dbReference type="EMBL" id="RPF20422.1"/>
    </source>
</evidence>
<evidence type="ECO:0000256" key="1">
    <source>
        <dbReference type="SAM" id="MobiDB-lite"/>
    </source>
</evidence>
<dbReference type="AlphaFoldDB" id="A0A3N4Z5C3"/>
<name>A0A3N4Z5C3_9MICO</name>
<reference evidence="4 5" key="1">
    <citation type="submission" date="2018-11" db="EMBL/GenBank/DDBJ databases">
        <title>Sequencing the genomes of 1000 actinobacteria strains.</title>
        <authorList>
            <person name="Klenk H.-P."/>
        </authorList>
    </citation>
    <scope>NUCLEOTIDE SEQUENCE [LARGE SCALE GENOMIC DNA]</scope>
    <source>
        <strain evidence="4 5">DSM 15700</strain>
    </source>
</reference>
<organism evidence="4 5">
    <name type="scientific">Myceligenerans xiligouense</name>
    <dbReference type="NCBI Taxonomy" id="253184"/>
    <lineage>
        <taxon>Bacteria</taxon>
        <taxon>Bacillati</taxon>
        <taxon>Actinomycetota</taxon>
        <taxon>Actinomycetes</taxon>
        <taxon>Micrococcales</taxon>
        <taxon>Promicromonosporaceae</taxon>
        <taxon>Myceligenerans</taxon>
    </lineage>
</organism>
<dbReference type="OrthoDB" id="4829866at2"/>
<proteinExistence type="predicted"/>
<evidence type="ECO:0008006" key="6">
    <source>
        <dbReference type="Google" id="ProtNLM"/>
    </source>
</evidence>
<feature type="chain" id="PRO_5017973160" description="LPXTG-motif cell wall-anchored protein" evidence="3">
    <location>
        <begin position="29"/>
        <end position="211"/>
    </location>
</feature>
<feature type="compositionally biased region" description="Pro residues" evidence="1">
    <location>
        <begin position="132"/>
        <end position="149"/>
    </location>
</feature>
<evidence type="ECO:0000256" key="2">
    <source>
        <dbReference type="SAM" id="Phobius"/>
    </source>
</evidence>
<keyword evidence="2" id="KW-0472">Membrane</keyword>
<sequence length="211" mass="21165">MRVSSAASRVATTLAVAPALLLAAPAAASGSDGQVPYEVTAEGLTLPDGATFPDGGHVNIKYTVDGAESSAGIHFETLNDQPSGQYVGASFLPWAELIDATSYCVTWVQVSEYDQHFGEGGQQPVCTGDEPGPTPTTEPTPADPTPSAEPTPSATPGGATGAPSESPGTPTEGDAELAATGSMAGPVTAFAALLIAAGVTLVVLGRKTKRR</sequence>
<evidence type="ECO:0000256" key="3">
    <source>
        <dbReference type="SAM" id="SignalP"/>
    </source>
</evidence>
<keyword evidence="2" id="KW-0812">Transmembrane</keyword>